<evidence type="ECO:0000259" key="1">
    <source>
        <dbReference type="Pfam" id="PF13456"/>
    </source>
</evidence>
<dbReference type="InterPro" id="IPR036397">
    <property type="entry name" value="RNaseH_sf"/>
</dbReference>
<dbReference type="OrthoDB" id="942399at2759"/>
<dbReference type="EMBL" id="JABFAB010000007">
    <property type="protein sequence ID" value="MBA0653877.1"/>
    <property type="molecule type" value="Genomic_DNA"/>
</dbReference>
<accession>A0A7J8UTR7</accession>
<evidence type="ECO:0000313" key="2">
    <source>
        <dbReference type="EMBL" id="MBA0653877.1"/>
    </source>
</evidence>
<keyword evidence="3" id="KW-1185">Reference proteome</keyword>
<evidence type="ECO:0000313" key="3">
    <source>
        <dbReference type="Proteomes" id="UP000593573"/>
    </source>
</evidence>
<name>A0A7J8UTR7_9ROSI</name>
<feature type="domain" description="RNase H type-1" evidence="1">
    <location>
        <begin position="18"/>
        <end position="96"/>
    </location>
</feature>
<organism evidence="2 3">
    <name type="scientific">Gossypium klotzschianum</name>
    <dbReference type="NCBI Taxonomy" id="34286"/>
    <lineage>
        <taxon>Eukaryota</taxon>
        <taxon>Viridiplantae</taxon>
        <taxon>Streptophyta</taxon>
        <taxon>Embryophyta</taxon>
        <taxon>Tracheophyta</taxon>
        <taxon>Spermatophyta</taxon>
        <taxon>Magnoliopsida</taxon>
        <taxon>eudicotyledons</taxon>
        <taxon>Gunneridae</taxon>
        <taxon>Pentapetalae</taxon>
        <taxon>rosids</taxon>
        <taxon>malvids</taxon>
        <taxon>Malvales</taxon>
        <taxon>Malvaceae</taxon>
        <taxon>Malvoideae</taxon>
        <taxon>Gossypium</taxon>
    </lineage>
</organism>
<gene>
    <name evidence="2" type="ORF">Goklo_020985</name>
</gene>
<dbReference type="PANTHER" id="PTHR47074">
    <property type="entry name" value="BNAC02G40300D PROTEIN"/>
    <property type="match status" value="1"/>
</dbReference>
<dbReference type="GO" id="GO:0003676">
    <property type="term" value="F:nucleic acid binding"/>
    <property type="evidence" value="ECO:0007669"/>
    <property type="project" value="InterPro"/>
</dbReference>
<sequence>MQSTVRWSPPVHPLVKMNFDAGFRLGTLESRSGAVVRDNEGMVLSPCVHFNANVPDSFAAEALACFQALSFVRDMDFHAVEVEGDWWTVLLKLVATKIDSSHISPM</sequence>
<dbReference type="PANTHER" id="PTHR47074:SF61">
    <property type="entry name" value="RNASE H TYPE-1 DOMAIN-CONTAINING PROTEIN"/>
    <property type="match status" value="1"/>
</dbReference>
<dbReference type="InterPro" id="IPR052929">
    <property type="entry name" value="RNase_H-like_EbsB-rel"/>
</dbReference>
<dbReference type="InterPro" id="IPR002156">
    <property type="entry name" value="RNaseH_domain"/>
</dbReference>
<dbReference type="Gene3D" id="3.30.420.10">
    <property type="entry name" value="Ribonuclease H-like superfamily/Ribonuclease H"/>
    <property type="match status" value="1"/>
</dbReference>
<dbReference type="InterPro" id="IPR044730">
    <property type="entry name" value="RNase_H-like_dom_plant"/>
</dbReference>
<dbReference type="Proteomes" id="UP000593573">
    <property type="component" value="Unassembled WGS sequence"/>
</dbReference>
<dbReference type="GO" id="GO:0004523">
    <property type="term" value="F:RNA-DNA hybrid ribonuclease activity"/>
    <property type="evidence" value="ECO:0007669"/>
    <property type="project" value="InterPro"/>
</dbReference>
<comment type="caution">
    <text evidence="2">The sequence shown here is derived from an EMBL/GenBank/DDBJ whole genome shotgun (WGS) entry which is preliminary data.</text>
</comment>
<reference evidence="2 3" key="1">
    <citation type="journal article" date="2019" name="Genome Biol. Evol.">
        <title>Insights into the evolution of the New World diploid cottons (Gossypium, subgenus Houzingenia) based on genome sequencing.</title>
        <authorList>
            <person name="Grover C.E."/>
            <person name="Arick M.A. 2nd"/>
            <person name="Thrash A."/>
            <person name="Conover J.L."/>
            <person name="Sanders W.S."/>
            <person name="Peterson D.G."/>
            <person name="Frelichowski J.E."/>
            <person name="Scheffler J.A."/>
            <person name="Scheffler B.E."/>
            <person name="Wendel J.F."/>
        </authorList>
    </citation>
    <scope>NUCLEOTIDE SEQUENCE [LARGE SCALE GENOMIC DNA]</scope>
    <source>
        <strain evidence="2">57</strain>
        <tissue evidence="2">Leaf</tissue>
    </source>
</reference>
<proteinExistence type="predicted"/>
<feature type="non-terminal residue" evidence="2">
    <location>
        <position position="106"/>
    </location>
</feature>
<dbReference type="Pfam" id="PF13456">
    <property type="entry name" value="RVT_3"/>
    <property type="match status" value="1"/>
</dbReference>
<dbReference type="CDD" id="cd06222">
    <property type="entry name" value="RNase_H_like"/>
    <property type="match status" value="1"/>
</dbReference>
<dbReference type="AlphaFoldDB" id="A0A7J8UTR7"/>
<protein>
    <recommendedName>
        <fullName evidence="1">RNase H type-1 domain-containing protein</fullName>
    </recommendedName>
</protein>